<feature type="transmembrane region" description="Helical" evidence="6">
    <location>
        <begin position="358"/>
        <end position="377"/>
    </location>
</feature>
<keyword evidence="4 6" id="KW-1133">Transmembrane helix</keyword>
<keyword evidence="5 6" id="KW-0472">Membrane</keyword>
<evidence type="ECO:0000313" key="7">
    <source>
        <dbReference type="EMBL" id="KKB60619.1"/>
    </source>
</evidence>
<feature type="transmembrane region" description="Helical" evidence="6">
    <location>
        <begin position="20"/>
        <end position="39"/>
    </location>
</feature>
<dbReference type="InterPro" id="IPR002797">
    <property type="entry name" value="Polysacc_synth"/>
</dbReference>
<keyword evidence="8" id="KW-1185">Reference proteome</keyword>
<evidence type="ECO:0000313" key="8">
    <source>
        <dbReference type="Proteomes" id="UP000033035"/>
    </source>
</evidence>
<proteinExistence type="predicted"/>
<dbReference type="PANTHER" id="PTHR30250">
    <property type="entry name" value="PST FAMILY PREDICTED COLANIC ACID TRANSPORTER"/>
    <property type="match status" value="1"/>
</dbReference>
<dbReference type="InterPro" id="IPR050833">
    <property type="entry name" value="Poly_Biosynth_Transport"/>
</dbReference>
<feature type="transmembrane region" description="Helical" evidence="6">
    <location>
        <begin position="148"/>
        <end position="173"/>
    </location>
</feature>
<protein>
    <recommendedName>
        <fullName evidence="9">Polysaccharide biosynthesis protein C-terminal domain-containing protein</fullName>
    </recommendedName>
</protein>
<feature type="transmembrane region" description="Helical" evidence="6">
    <location>
        <begin position="335"/>
        <end position="352"/>
    </location>
</feature>
<accession>A0A0F5JSH4</accession>
<evidence type="ECO:0000256" key="4">
    <source>
        <dbReference type="ARBA" id="ARBA00022989"/>
    </source>
</evidence>
<feature type="transmembrane region" description="Helical" evidence="6">
    <location>
        <begin position="60"/>
        <end position="82"/>
    </location>
</feature>
<dbReference type="GO" id="GO:0005886">
    <property type="term" value="C:plasma membrane"/>
    <property type="evidence" value="ECO:0007669"/>
    <property type="project" value="UniProtKB-SubCell"/>
</dbReference>
<evidence type="ECO:0000256" key="3">
    <source>
        <dbReference type="ARBA" id="ARBA00022692"/>
    </source>
</evidence>
<organism evidence="7 8">
    <name type="scientific">Parabacteroides gordonii MS-1 = DSM 23371</name>
    <dbReference type="NCBI Taxonomy" id="1203610"/>
    <lineage>
        <taxon>Bacteria</taxon>
        <taxon>Pseudomonadati</taxon>
        <taxon>Bacteroidota</taxon>
        <taxon>Bacteroidia</taxon>
        <taxon>Bacteroidales</taxon>
        <taxon>Tannerellaceae</taxon>
        <taxon>Parabacteroides</taxon>
    </lineage>
</organism>
<comment type="caution">
    <text evidence="7">The sequence shown here is derived from an EMBL/GenBank/DDBJ whole genome shotgun (WGS) entry which is preliminary data.</text>
</comment>
<feature type="transmembrane region" description="Helical" evidence="6">
    <location>
        <begin position="264"/>
        <end position="288"/>
    </location>
</feature>
<sequence length="394" mass="44245">MPFVALPYLISTVGSEKYGLVVFAQAIISYFIILVNFGLDVSAVKNVSVNRNDNGKLGEVVSSVLLIKAFLFVCSFIILSVLLLCVKQFRENAVLFLLSFLSCLSEILFPSWFYQGVEKMKYITLIRFSSILFYTVTVFLFIKSQGDYLLIPLLQSLGWILSGTISFFMLIKIEKISLYIPKFESMKKYFLESIPFFVSRISVVVNASMAKTVCGILFSMHEVAAFDLAQKIAMTALVPLQMLNQAIFPHIAKTLDRLFVKKCFKLILLAISCIVVGVYLFAPLMVHLLSDGKLPESVDILRVLCLFIFSGGITSYTGSPVLVSFGYAKPFNRSVILSTIVLIIIYIGLYFADLLSIINFALALGIAELVIAVYRLYYCNRYNLIRFYGRTSTV</sequence>
<dbReference type="Pfam" id="PF01943">
    <property type="entry name" value="Polysacc_synt"/>
    <property type="match status" value="1"/>
</dbReference>
<dbReference type="EMBL" id="AQHW01000002">
    <property type="protein sequence ID" value="KKB60619.1"/>
    <property type="molecule type" value="Genomic_DNA"/>
</dbReference>
<evidence type="ECO:0000256" key="6">
    <source>
        <dbReference type="SAM" id="Phobius"/>
    </source>
</evidence>
<dbReference type="PANTHER" id="PTHR30250:SF11">
    <property type="entry name" value="O-ANTIGEN TRANSPORTER-RELATED"/>
    <property type="match status" value="1"/>
</dbReference>
<reference evidence="7 8" key="1">
    <citation type="submission" date="2013-04" db="EMBL/GenBank/DDBJ databases">
        <title>The Genome Sequence of Parabacteroides gordonii DSM 23371.</title>
        <authorList>
            <consortium name="The Broad Institute Genomics Platform"/>
            <person name="Earl A."/>
            <person name="Ward D."/>
            <person name="Feldgarden M."/>
            <person name="Gevers D."/>
            <person name="Martens E."/>
            <person name="Sakamoto M."/>
            <person name="Benno Y."/>
            <person name="Suzuki N."/>
            <person name="Matsunaga N."/>
            <person name="Koshihara K."/>
            <person name="Seki M."/>
            <person name="Komiya H."/>
            <person name="Walker B."/>
            <person name="Young S."/>
            <person name="Zeng Q."/>
            <person name="Gargeya S."/>
            <person name="Fitzgerald M."/>
            <person name="Haas B."/>
            <person name="Abouelleil A."/>
            <person name="Allen A.W."/>
            <person name="Alvarado L."/>
            <person name="Arachchi H.M."/>
            <person name="Berlin A.M."/>
            <person name="Chapman S.B."/>
            <person name="Gainer-Dewar J."/>
            <person name="Goldberg J."/>
            <person name="Griggs A."/>
            <person name="Gujja S."/>
            <person name="Hansen M."/>
            <person name="Howarth C."/>
            <person name="Imamovic A."/>
            <person name="Ireland A."/>
            <person name="Larimer J."/>
            <person name="McCowan C."/>
            <person name="Murphy C."/>
            <person name="Pearson M."/>
            <person name="Poon T.W."/>
            <person name="Priest M."/>
            <person name="Roberts A."/>
            <person name="Saif S."/>
            <person name="Shea T."/>
            <person name="Sisk P."/>
            <person name="Sykes S."/>
            <person name="Wortman J."/>
            <person name="Nusbaum C."/>
            <person name="Birren B."/>
        </authorList>
    </citation>
    <scope>NUCLEOTIDE SEQUENCE [LARGE SCALE GENOMIC DNA]</scope>
    <source>
        <strain evidence="7 8">MS-1</strain>
    </source>
</reference>
<feature type="transmembrane region" description="Helical" evidence="6">
    <location>
        <begin position="94"/>
        <end position="113"/>
    </location>
</feature>
<gene>
    <name evidence="7" type="ORF">HMPREF1536_00500</name>
</gene>
<evidence type="ECO:0000256" key="2">
    <source>
        <dbReference type="ARBA" id="ARBA00022475"/>
    </source>
</evidence>
<dbReference type="Proteomes" id="UP000033035">
    <property type="component" value="Unassembled WGS sequence"/>
</dbReference>
<dbReference type="AlphaFoldDB" id="A0A0F5JSH4"/>
<feature type="transmembrane region" description="Helical" evidence="6">
    <location>
        <begin position="125"/>
        <end position="142"/>
    </location>
</feature>
<evidence type="ECO:0008006" key="9">
    <source>
        <dbReference type="Google" id="ProtNLM"/>
    </source>
</evidence>
<dbReference type="HOGENOM" id="CLU_022017_0_2_10"/>
<name>A0A0F5JSH4_9BACT</name>
<evidence type="ECO:0000256" key="1">
    <source>
        <dbReference type="ARBA" id="ARBA00004651"/>
    </source>
</evidence>
<dbReference type="STRING" id="1203610.HMPREF1536_00500"/>
<evidence type="ECO:0000256" key="5">
    <source>
        <dbReference type="ARBA" id="ARBA00023136"/>
    </source>
</evidence>
<comment type="subcellular location">
    <subcellularLocation>
        <location evidence="1">Cell membrane</location>
        <topology evidence="1">Multi-pass membrane protein</topology>
    </subcellularLocation>
</comment>
<dbReference type="PATRIC" id="fig|1203610.3.peg.520"/>
<feature type="transmembrane region" description="Helical" evidence="6">
    <location>
        <begin position="300"/>
        <end position="323"/>
    </location>
</feature>
<keyword evidence="2" id="KW-1003">Cell membrane</keyword>
<keyword evidence="3 6" id="KW-0812">Transmembrane</keyword>